<keyword evidence="2" id="KW-1185">Reference proteome</keyword>
<dbReference type="Proteomes" id="UP000317550">
    <property type="component" value="Chromosome"/>
</dbReference>
<name>A0A516SI96_9NEIS</name>
<gene>
    <name evidence="1" type="ORF">FNU76_16795</name>
</gene>
<dbReference type="RefSeq" id="WP_144279258.1">
    <property type="nucleotide sequence ID" value="NZ_CP041730.1"/>
</dbReference>
<dbReference type="AlphaFoldDB" id="A0A516SI96"/>
<protein>
    <submittedName>
        <fullName evidence="1">Uncharacterized protein</fullName>
    </submittedName>
</protein>
<evidence type="ECO:0000313" key="1">
    <source>
        <dbReference type="EMBL" id="QDQ27870.1"/>
    </source>
</evidence>
<dbReference type="KEGG" id="cari:FNU76_16795"/>
<dbReference type="EMBL" id="CP041730">
    <property type="protein sequence ID" value="QDQ27870.1"/>
    <property type="molecule type" value="Genomic_DNA"/>
</dbReference>
<reference evidence="2" key="1">
    <citation type="submission" date="2019-07" db="EMBL/GenBank/DDBJ databases">
        <title>Chitinimonas sp. nov., isolated from Ny-Alesund, arctica soil.</title>
        <authorList>
            <person name="Xu Q."/>
            <person name="Peng F."/>
        </authorList>
    </citation>
    <scope>NUCLEOTIDE SEQUENCE [LARGE SCALE GENOMIC DNA]</scope>
    <source>
        <strain evidence="2">R3-44</strain>
    </source>
</reference>
<organism evidence="1 2">
    <name type="scientific">Chitinimonas arctica</name>
    <dbReference type="NCBI Taxonomy" id="2594795"/>
    <lineage>
        <taxon>Bacteria</taxon>
        <taxon>Pseudomonadati</taxon>
        <taxon>Pseudomonadota</taxon>
        <taxon>Betaproteobacteria</taxon>
        <taxon>Neisseriales</taxon>
        <taxon>Chitinibacteraceae</taxon>
        <taxon>Chitinimonas</taxon>
    </lineage>
</organism>
<sequence length="120" mass="13099">MDIEPTCDGVSPANMISIFGAPGVNVTAIKVVDAIADIDQHGQLFGIEILWLKDQLGELDVDGLMRRLEAGGISFRYDEEVDILHFSLISSVPCVDKTKWVAELAFEGAVLSAFYLKTKV</sequence>
<accession>A0A516SI96</accession>
<evidence type="ECO:0000313" key="2">
    <source>
        <dbReference type="Proteomes" id="UP000317550"/>
    </source>
</evidence>
<proteinExistence type="predicted"/>